<dbReference type="Proteomes" id="UP001317629">
    <property type="component" value="Chromosome"/>
</dbReference>
<dbReference type="EMBL" id="AP027142">
    <property type="protein sequence ID" value="BDV32872.1"/>
    <property type="molecule type" value="Genomic_DNA"/>
</dbReference>
<comment type="similarity">
    <text evidence="1">Belongs to the AHA1 family.</text>
</comment>
<evidence type="ECO:0000256" key="1">
    <source>
        <dbReference type="ARBA" id="ARBA00006817"/>
    </source>
</evidence>
<evidence type="ECO:0000313" key="4">
    <source>
        <dbReference type="Proteomes" id="UP001317629"/>
    </source>
</evidence>
<sequence length="298" mass="33233">MDRTTDDVVSTLVVSRRFAAPPEIVFDAWFDAKAVGAWLFATPGGQSAHVEIDARVGGGFAIHEQRGESLATHFGEYREIDRPRRIVFALATDKDGTRSLVTVEIEADGAGSLLTLTHRVERAPIDASMRAGWESILEGLARATGEEGAGYTIVMRRTFDAPRLLVWKAWTEADHLLRWMCPANFNVLFAENELRIGGKWRSGMRSPEGEDFIHCGEYVEIEKPSRLVFTHRWERNSLEPQADTMITVVLNERDGKTDMVFVHAGLATVESACSHQNGWTGAFEYLARHSTQLAQDSN</sequence>
<dbReference type="InterPro" id="IPR023393">
    <property type="entry name" value="START-like_dom_sf"/>
</dbReference>
<gene>
    <name evidence="3" type="ORF">SS37A_04010</name>
</gene>
<dbReference type="RefSeq" id="WP_281930111.1">
    <property type="nucleotide sequence ID" value="NZ_AP027142.1"/>
</dbReference>
<dbReference type="Pfam" id="PF08327">
    <property type="entry name" value="AHSA1"/>
    <property type="match status" value="2"/>
</dbReference>
<keyword evidence="4" id="KW-1185">Reference proteome</keyword>
<name>A0ABN6VCA9_9HYPH</name>
<dbReference type="SUPFAM" id="SSF55961">
    <property type="entry name" value="Bet v1-like"/>
    <property type="match status" value="2"/>
</dbReference>
<reference evidence="3 4" key="1">
    <citation type="journal article" date="2023" name="Int. J. Syst. Evol. Microbiol.">
        <title>Methylocystis iwaonis sp. nov., a type II methane-oxidizing bacterium from surface soil of a rice paddy field in Japan, and emended description of the genus Methylocystis (ex Whittenbury et al. 1970) Bowman et al. 1993.</title>
        <authorList>
            <person name="Kaise H."/>
            <person name="Sawadogo J.B."/>
            <person name="Alam M.S."/>
            <person name="Ueno C."/>
            <person name="Dianou D."/>
            <person name="Shinjo R."/>
            <person name="Asakawa S."/>
        </authorList>
    </citation>
    <scope>NUCLEOTIDE SEQUENCE [LARGE SCALE GENOMIC DNA]</scope>
    <source>
        <strain evidence="3 4">SS37A-Re</strain>
    </source>
</reference>
<evidence type="ECO:0000313" key="3">
    <source>
        <dbReference type="EMBL" id="BDV32872.1"/>
    </source>
</evidence>
<dbReference type="CDD" id="cd07814">
    <property type="entry name" value="SRPBCC_CalC_Aha1-like"/>
    <property type="match status" value="1"/>
</dbReference>
<feature type="domain" description="Activator of Hsp90 ATPase homologue 1/2-like C-terminal" evidence="2">
    <location>
        <begin position="19"/>
        <end position="143"/>
    </location>
</feature>
<accession>A0ABN6VCA9</accession>
<dbReference type="InterPro" id="IPR013538">
    <property type="entry name" value="ASHA1/2-like_C"/>
</dbReference>
<protein>
    <recommendedName>
        <fullName evidence="2">Activator of Hsp90 ATPase homologue 1/2-like C-terminal domain-containing protein</fullName>
    </recommendedName>
</protein>
<proteinExistence type="inferred from homology"/>
<organism evidence="3 4">
    <name type="scientific">Methylocystis iwaonis</name>
    <dbReference type="NCBI Taxonomy" id="2885079"/>
    <lineage>
        <taxon>Bacteria</taxon>
        <taxon>Pseudomonadati</taxon>
        <taxon>Pseudomonadota</taxon>
        <taxon>Alphaproteobacteria</taxon>
        <taxon>Hyphomicrobiales</taxon>
        <taxon>Methylocystaceae</taxon>
        <taxon>Methylocystis</taxon>
    </lineage>
</organism>
<evidence type="ECO:0000259" key="2">
    <source>
        <dbReference type="Pfam" id="PF08327"/>
    </source>
</evidence>
<dbReference type="Gene3D" id="3.30.530.20">
    <property type="match status" value="2"/>
</dbReference>
<feature type="domain" description="Activator of Hsp90 ATPase homologue 1/2-like C-terminal" evidence="2">
    <location>
        <begin position="160"/>
        <end position="288"/>
    </location>
</feature>